<dbReference type="Proteomes" id="UP000323257">
    <property type="component" value="Unassembled WGS sequence"/>
</dbReference>
<comment type="catalytic activity">
    <reaction evidence="6 7">
        <text>(2-aminoethyl)phosphonate + pyruvate = phosphonoacetaldehyde + L-alanine</text>
        <dbReference type="Rhea" id="RHEA:17021"/>
        <dbReference type="ChEBI" id="CHEBI:15361"/>
        <dbReference type="ChEBI" id="CHEBI:57418"/>
        <dbReference type="ChEBI" id="CHEBI:57972"/>
        <dbReference type="ChEBI" id="CHEBI:58383"/>
        <dbReference type="EC" id="2.6.1.37"/>
    </reaction>
</comment>
<evidence type="ECO:0000256" key="8">
    <source>
        <dbReference type="PIRSR" id="PIRSR000524-1"/>
    </source>
</evidence>
<dbReference type="HAMAP" id="MF_01376">
    <property type="entry name" value="PhnW_aminotrans_5"/>
    <property type="match status" value="1"/>
</dbReference>
<accession>A0A5S5CAK8</accession>
<sequence length="390" mass="42051">MSQQPASAAVRQDDAALSVQNPYLLLTPGPLSTTASVKGAMLRDWCTWDKEYNALVQSIRSRLTALAAPSDPSRYTTVLMQGSGTFSVEATIGTALPRQGGKLAVLTNGAYGDRIVQIAERLGIDHAAVAFGEVAQADPRALDAALSADPSITHVALVHCETTTGILNPLEEIAAVVKRHGRVFIVDAMSSFGGVPLDMAALDIDWLISSSNKCIQGVPGFGFVLVKRDVIEACGDNARSLSLDLYDQWLTMEQQGGKWRYTSPTHVVRAFDQALIELEEEGGIEARHRRYTDNQRALAAGMAQAGFAPLLPASWQSPIITAFRYPEQGEVEFDFASFYGDLKSEGFVIYPGKISAADTFRIGSIGDVQPGDMVRLTEAVQRRMAEAGRA</sequence>
<gene>
    <name evidence="7" type="primary">phnW</name>
    <name evidence="11" type="ORF">BCM02_104221</name>
</gene>
<dbReference type="OrthoDB" id="389074at2"/>
<keyword evidence="12" id="KW-1185">Reference proteome</keyword>
<feature type="domain" description="Aminotransferase class V" evidence="10">
    <location>
        <begin position="42"/>
        <end position="307"/>
    </location>
</feature>
<evidence type="ECO:0000256" key="1">
    <source>
        <dbReference type="ARBA" id="ARBA00001933"/>
    </source>
</evidence>
<dbReference type="EMBL" id="VNHS01000004">
    <property type="protein sequence ID" value="TYP75542.1"/>
    <property type="molecule type" value="Genomic_DNA"/>
</dbReference>
<dbReference type="Gene3D" id="3.40.640.10">
    <property type="entry name" value="Type I PLP-dependent aspartate aminotransferase-like (Major domain)"/>
    <property type="match status" value="1"/>
</dbReference>
<organism evidence="11 12">
    <name type="scientific">Paenibacillus methanolicus</name>
    <dbReference type="NCBI Taxonomy" id="582686"/>
    <lineage>
        <taxon>Bacteria</taxon>
        <taxon>Bacillati</taxon>
        <taxon>Bacillota</taxon>
        <taxon>Bacilli</taxon>
        <taxon>Bacillales</taxon>
        <taxon>Paenibacillaceae</taxon>
        <taxon>Paenibacillus</taxon>
    </lineage>
</organism>
<comment type="cofactor">
    <cofactor evidence="1 7 9">
        <name>pyridoxal 5'-phosphate</name>
        <dbReference type="ChEBI" id="CHEBI:597326"/>
    </cofactor>
</comment>
<comment type="subunit">
    <text evidence="7">Homodimer.</text>
</comment>
<evidence type="ECO:0000256" key="4">
    <source>
        <dbReference type="ARBA" id="ARBA00022898"/>
    </source>
</evidence>
<feature type="modified residue" description="N6-(pyridoxal phosphate)lysine" evidence="7 9">
    <location>
        <position position="213"/>
    </location>
</feature>
<dbReference type="PANTHER" id="PTHR42778">
    <property type="entry name" value="2-AMINOETHYLPHOSPHONATE--PYRUVATE TRANSAMINASE"/>
    <property type="match status" value="1"/>
</dbReference>
<dbReference type="AlphaFoldDB" id="A0A5S5CAK8"/>
<dbReference type="InterPro" id="IPR000192">
    <property type="entry name" value="Aminotrans_V_dom"/>
</dbReference>
<evidence type="ECO:0000313" key="11">
    <source>
        <dbReference type="EMBL" id="TYP75542.1"/>
    </source>
</evidence>
<evidence type="ECO:0000256" key="7">
    <source>
        <dbReference type="HAMAP-Rule" id="MF_01376"/>
    </source>
</evidence>
<dbReference type="RefSeq" id="WP_148929471.1">
    <property type="nucleotide sequence ID" value="NZ_VNHS01000004.1"/>
</dbReference>
<keyword evidence="2 7" id="KW-0032">Aminotransferase</keyword>
<protein>
    <recommendedName>
        <fullName evidence="7">2-aminoethylphosphonate--pyruvate transaminase</fullName>
        <ecNumber evidence="7">2.6.1.37</ecNumber>
    </recommendedName>
    <alternativeName>
        <fullName evidence="7">2-aminoethylphosphonate aminotransferase</fullName>
    </alternativeName>
    <alternativeName>
        <fullName evidence="7">AEP transaminase</fullName>
        <shortName evidence="7">AEPT</shortName>
    </alternativeName>
</protein>
<reference evidence="11 12" key="1">
    <citation type="submission" date="2019-07" db="EMBL/GenBank/DDBJ databases">
        <title>Genomic Encyclopedia of Type Strains, Phase III (KMG-III): the genomes of soil and plant-associated and newly described type strains.</title>
        <authorList>
            <person name="Whitman W."/>
        </authorList>
    </citation>
    <scope>NUCLEOTIDE SEQUENCE [LARGE SCALE GENOMIC DNA]</scope>
    <source>
        <strain evidence="11 12">BL24</strain>
    </source>
</reference>
<evidence type="ECO:0000256" key="6">
    <source>
        <dbReference type="ARBA" id="ARBA00049460"/>
    </source>
</evidence>
<comment type="caution">
    <text evidence="11">The sequence shown here is derived from an EMBL/GenBank/DDBJ whole genome shotgun (WGS) entry which is preliminary data.</text>
</comment>
<proteinExistence type="inferred from homology"/>
<dbReference type="NCBIfam" id="TIGR03301">
    <property type="entry name" value="PhnW-AepZ"/>
    <property type="match status" value="1"/>
</dbReference>
<evidence type="ECO:0000259" key="10">
    <source>
        <dbReference type="Pfam" id="PF00266"/>
    </source>
</evidence>
<dbReference type="InterPro" id="IPR015421">
    <property type="entry name" value="PyrdxlP-dep_Trfase_major"/>
</dbReference>
<keyword evidence="4 7" id="KW-0663">Pyridoxal phosphate</keyword>
<dbReference type="NCBIfam" id="NF010006">
    <property type="entry name" value="PRK13479.1"/>
    <property type="match status" value="1"/>
</dbReference>
<comment type="function">
    <text evidence="7">Involved in phosphonate degradation.</text>
</comment>
<dbReference type="PIRSF" id="PIRSF000524">
    <property type="entry name" value="SPT"/>
    <property type="match status" value="1"/>
</dbReference>
<evidence type="ECO:0000313" key="12">
    <source>
        <dbReference type="Proteomes" id="UP000323257"/>
    </source>
</evidence>
<evidence type="ECO:0000256" key="9">
    <source>
        <dbReference type="PIRSR" id="PIRSR000524-50"/>
    </source>
</evidence>
<keyword evidence="5 7" id="KW-0670">Pyruvate</keyword>
<evidence type="ECO:0000256" key="5">
    <source>
        <dbReference type="ARBA" id="ARBA00023317"/>
    </source>
</evidence>
<dbReference type="InterPro" id="IPR015424">
    <property type="entry name" value="PyrdxlP-dep_Trfase"/>
</dbReference>
<dbReference type="InterPro" id="IPR015422">
    <property type="entry name" value="PyrdxlP-dep_Trfase_small"/>
</dbReference>
<dbReference type="EC" id="2.6.1.37" evidence="7"/>
<dbReference type="PANTHER" id="PTHR42778:SF1">
    <property type="entry name" value="2-AMINOETHYLPHOSPHONATE--PYRUVATE TRANSAMINASE"/>
    <property type="match status" value="1"/>
</dbReference>
<dbReference type="GO" id="GO:0019700">
    <property type="term" value="P:organic phosphonate catabolic process"/>
    <property type="evidence" value="ECO:0007669"/>
    <property type="project" value="UniProtKB-UniRule"/>
</dbReference>
<dbReference type="SUPFAM" id="SSF53383">
    <property type="entry name" value="PLP-dependent transferases"/>
    <property type="match status" value="1"/>
</dbReference>
<evidence type="ECO:0000256" key="2">
    <source>
        <dbReference type="ARBA" id="ARBA00022576"/>
    </source>
</evidence>
<dbReference type="GO" id="GO:0047304">
    <property type="term" value="F:2-aminoethylphosphonate-pyruvate transaminase activity"/>
    <property type="evidence" value="ECO:0007669"/>
    <property type="project" value="UniProtKB-UniRule"/>
</dbReference>
<dbReference type="InterPro" id="IPR012703">
    <property type="entry name" value="NH2EtPonate_pyrv_transaminase"/>
</dbReference>
<keyword evidence="3 7" id="KW-0808">Transferase</keyword>
<name>A0A5S5CAK8_9BACL</name>
<dbReference type="Pfam" id="PF00266">
    <property type="entry name" value="Aminotran_5"/>
    <property type="match status" value="1"/>
</dbReference>
<dbReference type="Gene3D" id="3.90.1150.10">
    <property type="entry name" value="Aspartate Aminotransferase, domain 1"/>
    <property type="match status" value="1"/>
</dbReference>
<dbReference type="InterPro" id="IPR024169">
    <property type="entry name" value="SP_NH2Trfase/AEP_transaminase"/>
</dbReference>
<comment type="similarity">
    <text evidence="7">Belongs to the class-V pyridoxal-phosphate-dependent aminotransferase family. PhnW subfamily.</text>
</comment>
<dbReference type="NCBIfam" id="TIGR02326">
    <property type="entry name" value="transamin_PhnW"/>
    <property type="match status" value="1"/>
</dbReference>
<feature type="binding site" evidence="8">
    <location>
        <position position="361"/>
    </location>
    <ligand>
        <name>substrate</name>
    </ligand>
</feature>
<evidence type="ECO:0000256" key="3">
    <source>
        <dbReference type="ARBA" id="ARBA00022679"/>
    </source>
</evidence>